<evidence type="ECO:0000259" key="2">
    <source>
        <dbReference type="Pfam" id="PF12051"/>
    </source>
</evidence>
<dbReference type="InterPro" id="IPR053001">
    <property type="entry name" value="MNNG_permease-like"/>
</dbReference>
<name>A0A4Q4TUJ1_9PEZI</name>
<dbReference type="STRING" id="155417.A0A4Q4TUJ1"/>
<sequence length="114" mass="12861">MATSFYSLELAPRFFRWDHTGPLHHIVQASRQILFDLHSRIGINLGVLSAWSAVNVALFPLCCYFMHWKSEGGQSTTGRDKDKYAVNTKNGEKEFRKGAGAEPPKKRRGFMGGM</sequence>
<dbReference type="PANTHER" id="PTHR34814">
    <property type="entry name" value="NITROSOGUANIDINE RESISTANCE PROTEIN SNG1"/>
    <property type="match status" value="1"/>
</dbReference>
<dbReference type="PANTHER" id="PTHR34814:SF1">
    <property type="entry name" value="NITROSOGUANIDINE RESISTANCE PROTEIN SNG1"/>
    <property type="match status" value="1"/>
</dbReference>
<evidence type="ECO:0000313" key="3">
    <source>
        <dbReference type="EMBL" id="RYP09817.1"/>
    </source>
</evidence>
<proteinExistence type="predicted"/>
<keyword evidence="4" id="KW-1185">Reference proteome</keyword>
<dbReference type="Proteomes" id="UP000293360">
    <property type="component" value="Unassembled WGS sequence"/>
</dbReference>
<dbReference type="EMBL" id="QJNU01000029">
    <property type="protein sequence ID" value="RYP09817.1"/>
    <property type="molecule type" value="Genomic_DNA"/>
</dbReference>
<gene>
    <name evidence="3" type="ORF">DL764_001071</name>
</gene>
<feature type="domain" description="DUF3533" evidence="2">
    <location>
        <begin position="2"/>
        <end position="56"/>
    </location>
</feature>
<organism evidence="3 4">
    <name type="scientific">Monosporascus ibericus</name>
    <dbReference type="NCBI Taxonomy" id="155417"/>
    <lineage>
        <taxon>Eukaryota</taxon>
        <taxon>Fungi</taxon>
        <taxon>Dikarya</taxon>
        <taxon>Ascomycota</taxon>
        <taxon>Pezizomycotina</taxon>
        <taxon>Sordariomycetes</taxon>
        <taxon>Xylariomycetidae</taxon>
        <taxon>Xylariales</taxon>
        <taxon>Xylariales incertae sedis</taxon>
        <taxon>Monosporascus</taxon>
    </lineage>
</organism>
<feature type="compositionally biased region" description="Basic and acidic residues" evidence="1">
    <location>
        <begin position="88"/>
        <end position="99"/>
    </location>
</feature>
<reference evidence="3 4" key="1">
    <citation type="submission" date="2018-06" db="EMBL/GenBank/DDBJ databases">
        <title>Complete Genomes of Monosporascus.</title>
        <authorList>
            <person name="Robinson A.J."/>
            <person name="Natvig D.O."/>
        </authorList>
    </citation>
    <scope>NUCLEOTIDE SEQUENCE [LARGE SCALE GENOMIC DNA]</scope>
    <source>
        <strain evidence="3 4">CBS 110550</strain>
    </source>
</reference>
<feature type="compositionally biased region" description="Basic residues" evidence="1">
    <location>
        <begin position="105"/>
        <end position="114"/>
    </location>
</feature>
<dbReference type="AlphaFoldDB" id="A0A4Q4TUJ1"/>
<dbReference type="Pfam" id="PF12051">
    <property type="entry name" value="DUF3533"/>
    <property type="match status" value="1"/>
</dbReference>
<comment type="caution">
    <text evidence="3">The sequence shown here is derived from an EMBL/GenBank/DDBJ whole genome shotgun (WGS) entry which is preliminary data.</text>
</comment>
<evidence type="ECO:0000313" key="4">
    <source>
        <dbReference type="Proteomes" id="UP000293360"/>
    </source>
</evidence>
<dbReference type="OrthoDB" id="2140105at2759"/>
<dbReference type="GO" id="GO:0016020">
    <property type="term" value="C:membrane"/>
    <property type="evidence" value="ECO:0007669"/>
    <property type="project" value="TreeGrafter"/>
</dbReference>
<feature type="region of interest" description="Disordered" evidence="1">
    <location>
        <begin position="88"/>
        <end position="114"/>
    </location>
</feature>
<dbReference type="InterPro" id="IPR022703">
    <property type="entry name" value="DUF3533"/>
</dbReference>
<evidence type="ECO:0000256" key="1">
    <source>
        <dbReference type="SAM" id="MobiDB-lite"/>
    </source>
</evidence>
<accession>A0A4Q4TUJ1</accession>
<protein>
    <recommendedName>
        <fullName evidence="2">DUF3533 domain-containing protein</fullName>
    </recommendedName>
</protein>